<name>A0A1L7NNU1_PSEPU</name>
<dbReference type="Proteomes" id="UP000218731">
    <property type="component" value="Plasmid pKF715B"/>
</dbReference>
<dbReference type="AlphaFoldDB" id="A0A1L7NNU1"/>
<accession>A0A1L7NNU1</accession>
<gene>
    <name evidence="1" type="ORF">KF715C_pB440</name>
</gene>
<sequence length="73" mass="8092">MSQVVKSSFMRRFIKSSMMRDALLLLDEFGYALDTRKGGRSSVFGGHEFSPALLVAASPVHRYAPGPKSWSEV</sequence>
<protein>
    <submittedName>
        <fullName evidence="1">Uncharacterized protein</fullName>
    </submittedName>
</protein>
<proteinExistence type="predicted"/>
<keyword evidence="1" id="KW-0614">Plasmid</keyword>
<organism evidence="1 2">
    <name type="scientific">Pseudomonas putida</name>
    <name type="common">Arthrobacter siderocapsulatus</name>
    <dbReference type="NCBI Taxonomy" id="303"/>
    <lineage>
        <taxon>Bacteria</taxon>
        <taxon>Pseudomonadati</taxon>
        <taxon>Pseudomonadota</taxon>
        <taxon>Gammaproteobacteria</taxon>
        <taxon>Pseudomonadales</taxon>
        <taxon>Pseudomonadaceae</taxon>
        <taxon>Pseudomonas</taxon>
    </lineage>
</organism>
<reference evidence="1 2" key="1">
    <citation type="submission" date="2015-11" db="EMBL/GenBank/DDBJ databases">
        <title>Complete genome sequencing of a biphenyl-degrading bacterium, Pseudomonas putida KF715 (=NBRC110667).</title>
        <authorList>
            <person name="Suenaga H."/>
            <person name="Fujihara N."/>
            <person name="Watanabe T."/>
            <person name="Hirose J."/>
            <person name="Kimura N."/>
            <person name="Yamazoe A."/>
            <person name="Hosoyama A."/>
            <person name="Shimodaira J."/>
            <person name="Furukawa K."/>
        </authorList>
    </citation>
    <scope>NUCLEOTIDE SEQUENCE [LARGE SCALE GENOMIC DNA]</scope>
    <source>
        <strain evidence="1 2">KF715</strain>
        <plasmid evidence="2">Plasmid pkf715b dna</plasmid>
    </source>
</reference>
<dbReference type="EMBL" id="AP015031">
    <property type="protein sequence ID" value="BAW27150.1"/>
    <property type="molecule type" value="Genomic_DNA"/>
</dbReference>
<evidence type="ECO:0000313" key="2">
    <source>
        <dbReference type="Proteomes" id="UP000218731"/>
    </source>
</evidence>
<geneLocation type="plasmid" evidence="2">
    <name>pkf715b dna</name>
</geneLocation>
<evidence type="ECO:0000313" key="1">
    <source>
        <dbReference type="EMBL" id="BAW27150.1"/>
    </source>
</evidence>